<dbReference type="GO" id="GO:0009432">
    <property type="term" value="P:SOS response"/>
    <property type="evidence" value="ECO:0007669"/>
    <property type="project" value="InterPro"/>
</dbReference>
<gene>
    <name evidence="1" type="ORF">SAMN05216214_11468</name>
</gene>
<dbReference type="NCBIfam" id="NF041583">
    <property type="entry name" value="SOS_SulA_aeru"/>
    <property type="match status" value="1"/>
</dbReference>
<reference evidence="1 2" key="1">
    <citation type="submission" date="2016-10" db="EMBL/GenBank/DDBJ databases">
        <authorList>
            <person name="de Groot N.N."/>
        </authorList>
    </citation>
    <scope>NUCLEOTIDE SEQUENCE [LARGE SCALE GENOMIC DNA]</scope>
    <source>
        <strain evidence="1 2">JCM 19513</strain>
    </source>
</reference>
<organism evidence="1 2">
    <name type="scientific">Atopomonas hussainii</name>
    <dbReference type="NCBI Taxonomy" id="1429083"/>
    <lineage>
        <taxon>Bacteria</taxon>
        <taxon>Pseudomonadati</taxon>
        <taxon>Pseudomonadota</taxon>
        <taxon>Gammaproteobacteria</taxon>
        <taxon>Pseudomonadales</taxon>
        <taxon>Pseudomonadaceae</taxon>
        <taxon>Atopomonas</taxon>
    </lineage>
</organism>
<dbReference type="AlphaFoldDB" id="A0A1H7RA56"/>
<keyword evidence="1" id="KW-0132">Cell division</keyword>
<dbReference type="Gene3D" id="3.40.50.300">
    <property type="entry name" value="P-loop containing nucleotide triphosphate hydrolases"/>
    <property type="match status" value="1"/>
</dbReference>
<evidence type="ECO:0000313" key="2">
    <source>
        <dbReference type="Proteomes" id="UP000185766"/>
    </source>
</evidence>
<accession>A0A1H7RA56</accession>
<dbReference type="Pfam" id="PF03846">
    <property type="entry name" value="SulA"/>
    <property type="match status" value="1"/>
</dbReference>
<dbReference type="RefSeq" id="WP_074869707.1">
    <property type="nucleotide sequence ID" value="NZ_FOAS01000014.1"/>
</dbReference>
<dbReference type="GO" id="GO:0051301">
    <property type="term" value="P:cell division"/>
    <property type="evidence" value="ECO:0007669"/>
    <property type="project" value="UniProtKB-KW"/>
</dbReference>
<dbReference type="EMBL" id="FOAS01000014">
    <property type="protein sequence ID" value="SEL57141.1"/>
    <property type="molecule type" value="Genomic_DNA"/>
</dbReference>
<protein>
    <submittedName>
        <fullName evidence="1">Cell division inhibitor SulA</fullName>
    </submittedName>
</protein>
<dbReference type="PIRSF" id="PIRSF003093">
    <property type="entry name" value="SulA"/>
    <property type="match status" value="1"/>
</dbReference>
<evidence type="ECO:0000313" key="1">
    <source>
        <dbReference type="EMBL" id="SEL57141.1"/>
    </source>
</evidence>
<sequence>MQYALSSATPQTHSAQLGLFQADATSAENRLNELSLSGSSSLSLHLLTPMLRELSAEQGDRWLTLIAPPKALNRQWLRQSGVNRERILMLVPKAGQSALQLAEQALRLGHSHTVVSFADLNSQARERLVNAATQGQSQALNVVLR</sequence>
<dbReference type="SUPFAM" id="SSF52540">
    <property type="entry name" value="P-loop containing nucleoside triphosphate hydrolases"/>
    <property type="match status" value="1"/>
</dbReference>
<dbReference type="Proteomes" id="UP000185766">
    <property type="component" value="Unassembled WGS sequence"/>
</dbReference>
<keyword evidence="2" id="KW-1185">Reference proteome</keyword>
<dbReference type="GO" id="GO:0051782">
    <property type="term" value="P:negative regulation of cell division"/>
    <property type="evidence" value="ECO:0007669"/>
    <property type="project" value="InterPro"/>
</dbReference>
<dbReference type="InterPro" id="IPR004596">
    <property type="entry name" value="Cell_div_suppressor_SulA"/>
</dbReference>
<proteinExistence type="predicted"/>
<dbReference type="InterPro" id="IPR027417">
    <property type="entry name" value="P-loop_NTPase"/>
</dbReference>
<keyword evidence="1" id="KW-0131">Cell cycle</keyword>
<dbReference type="STRING" id="1429083.GCA_001885685_03201"/>
<name>A0A1H7RA56_9GAMM</name>